<evidence type="ECO:0000313" key="1">
    <source>
        <dbReference type="EMBL" id="PBK95010.1"/>
    </source>
</evidence>
<sequence length="101" mass="11872">QLLQDVNIQWSSTDIMIEQAILLCQLILSFLQGREQRELQKHQLSDNEWTVFRLFHKILCVPHAFQQKLSAEKTPTLCNALPAFSALLAWWHLLQEQMPEM</sequence>
<dbReference type="InterPro" id="IPR012337">
    <property type="entry name" value="RNaseH-like_sf"/>
</dbReference>
<feature type="non-terminal residue" evidence="1">
    <location>
        <position position="1"/>
    </location>
</feature>
<evidence type="ECO:0000313" key="2">
    <source>
        <dbReference type="Proteomes" id="UP000217790"/>
    </source>
</evidence>
<protein>
    <submittedName>
        <fullName evidence="1">Uncharacterized protein</fullName>
    </submittedName>
</protein>
<dbReference type="Proteomes" id="UP000217790">
    <property type="component" value="Unassembled WGS sequence"/>
</dbReference>
<feature type="non-terminal residue" evidence="1">
    <location>
        <position position="101"/>
    </location>
</feature>
<reference evidence="2" key="1">
    <citation type="journal article" date="2017" name="Nat. Ecol. Evol.">
        <title>Genome expansion and lineage-specific genetic innovations in the forest pathogenic fungi Armillaria.</title>
        <authorList>
            <person name="Sipos G."/>
            <person name="Prasanna A.N."/>
            <person name="Walter M.C."/>
            <person name="O'Connor E."/>
            <person name="Balint B."/>
            <person name="Krizsan K."/>
            <person name="Kiss B."/>
            <person name="Hess J."/>
            <person name="Varga T."/>
            <person name="Slot J."/>
            <person name="Riley R."/>
            <person name="Boka B."/>
            <person name="Rigling D."/>
            <person name="Barry K."/>
            <person name="Lee J."/>
            <person name="Mihaltcheva S."/>
            <person name="LaButti K."/>
            <person name="Lipzen A."/>
            <person name="Waldron R."/>
            <person name="Moloney N.M."/>
            <person name="Sperisen C."/>
            <person name="Kredics L."/>
            <person name="Vagvoelgyi C."/>
            <person name="Patrignani A."/>
            <person name="Fitzpatrick D."/>
            <person name="Nagy I."/>
            <person name="Doyle S."/>
            <person name="Anderson J.B."/>
            <person name="Grigoriev I.V."/>
            <person name="Gueldener U."/>
            <person name="Muensterkoetter M."/>
            <person name="Nagy L.G."/>
        </authorList>
    </citation>
    <scope>NUCLEOTIDE SEQUENCE [LARGE SCALE GENOMIC DNA]</scope>
    <source>
        <strain evidence="2">Ar21-2</strain>
    </source>
</reference>
<keyword evidence="2" id="KW-1185">Reference proteome</keyword>
<dbReference type="AlphaFoldDB" id="A0A2H3DLQ0"/>
<dbReference type="EMBL" id="KZ293652">
    <property type="protein sequence ID" value="PBK95010.1"/>
    <property type="molecule type" value="Genomic_DNA"/>
</dbReference>
<proteinExistence type="predicted"/>
<dbReference type="SUPFAM" id="SSF53098">
    <property type="entry name" value="Ribonuclease H-like"/>
    <property type="match status" value="1"/>
</dbReference>
<dbReference type="InParanoid" id="A0A2H3DLQ0"/>
<gene>
    <name evidence="1" type="ORF">ARMGADRAFT_896835</name>
</gene>
<accession>A0A2H3DLQ0</accession>
<dbReference type="OMA" id="SIKCIEC"/>
<name>A0A2H3DLQ0_ARMGA</name>
<organism evidence="1 2">
    <name type="scientific">Armillaria gallica</name>
    <name type="common">Bulbous honey fungus</name>
    <name type="synonym">Armillaria bulbosa</name>
    <dbReference type="NCBI Taxonomy" id="47427"/>
    <lineage>
        <taxon>Eukaryota</taxon>
        <taxon>Fungi</taxon>
        <taxon>Dikarya</taxon>
        <taxon>Basidiomycota</taxon>
        <taxon>Agaricomycotina</taxon>
        <taxon>Agaricomycetes</taxon>
        <taxon>Agaricomycetidae</taxon>
        <taxon>Agaricales</taxon>
        <taxon>Marasmiineae</taxon>
        <taxon>Physalacriaceae</taxon>
        <taxon>Armillaria</taxon>
    </lineage>
</organism>
<dbReference type="OrthoDB" id="3172935at2759"/>